<organism evidence="1 2">
    <name type="scientific">Orbilia javanica</name>
    <dbReference type="NCBI Taxonomy" id="47235"/>
    <lineage>
        <taxon>Eukaryota</taxon>
        <taxon>Fungi</taxon>
        <taxon>Dikarya</taxon>
        <taxon>Ascomycota</taxon>
        <taxon>Pezizomycotina</taxon>
        <taxon>Orbiliomycetes</taxon>
        <taxon>Orbiliales</taxon>
        <taxon>Orbiliaceae</taxon>
        <taxon>Orbilia</taxon>
    </lineage>
</organism>
<name>A0AAN8RL80_9PEZI</name>
<reference evidence="1 2" key="1">
    <citation type="submission" date="2019-10" db="EMBL/GenBank/DDBJ databases">
        <authorList>
            <person name="Palmer J.M."/>
        </authorList>
    </citation>
    <scope>NUCLEOTIDE SEQUENCE [LARGE SCALE GENOMIC DNA]</scope>
    <source>
        <strain evidence="1 2">TWF718</strain>
    </source>
</reference>
<evidence type="ECO:0000313" key="1">
    <source>
        <dbReference type="EMBL" id="KAK6351488.1"/>
    </source>
</evidence>
<comment type="caution">
    <text evidence="1">The sequence shown here is derived from an EMBL/GenBank/DDBJ whole genome shotgun (WGS) entry which is preliminary data.</text>
</comment>
<protein>
    <submittedName>
        <fullName evidence="1">Uncharacterized protein</fullName>
    </submittedName>
</protein>
<dbReference type="Proteomes" id="UP001313282">
    <property type="component" value="Unassembled WGS sequence"/>
</dbReference>
<gene>
    <name evidence="1" type="ORF">TWF718_004648</name>
</gene>
<dbReference type="EMBL" id="JAVHNR010000002">
    <property type="protein sequence ID" value="KAK6351488.1"/>
    <property type="molecule type" value="Genomic_DNA"/>
</dbReference>
<evidence type="ECO:0000313" key="2">
    <source>
        <dbReference type="Proteomes" id="UP001313282"/>
    </source>
</evidence>
<dbReference type="AlphaFoldDB" id="A0AAN8RL80"/>
<proteinExistence type="predicted"/>
<keyword evidence="2" id="KW-1185">Reference proteome</keyword>
<accession>A0AAN8RL80</accession>
<sequence>MYTRPQKVYVIKPVEPVTVKPIESRPDEPYLDELYPFAYDDNPGKIYWTEYDPVESWDGLGLLAVLPKGVKPPYHRATKLEDCHPIFKSNKFGEVPITESDLRKMNYYNDSRLAADFQLRVHSYRFHFDDQDEVVKTCKLKDDVFEIRCFSAAGGG</sequence>